<dbReference type="EMBL" id="UOFP01000223">
    <property type="protein sequence ID" value="VAW88465.1"/>
    <property type="molecule type" value="Genomic_DNA"/>
</dbReference>
<accession>A0A3B0Z4W5</accession>
<reference evidence="1" key="1">
    <citation type="submission" date="2018-06" db="EMBL/GenBank/DDBJ databases">
        <authorList>
            <person name="Zhirakovskaya E."/>
        </authorList>
    </citation>
    <scope>NUCLEOTIDE SEQUENCE</scope>
</reference>
<evidence type="ECO:0000313" key="1">
    <source>
        <dbReference type="EMBL" id="VAW88465.1"/>
    </source>
</evidence>
<name>A0A3B0Z4W5_9ZZZZ</name>
<organism evidence="1">
    <name type="scientific">hydrothermal vent metagenome</name>
    <dbReference type="NCBI Taxonomy" id="652676"/>
    <lineage>
        <taxon>unclassified sequences</taxon>
        <taxon>metagenomes</taxon>
        <taxon>ecological metagenomes</taxon>
    </lineage>
</organism>
<protein>
    <submittedName>
        <fullName evidence="1">Uncharacterized protein</fullName>
    </submittedName>
</protein>
<dbReference type="AlphaFoldDB" id="A0A3B0Z4W5"/>
<sequence length="369" mass="40565">MPSLFSMFHRQPVPPPHEDIARQPTATDPLLVPLSLVANSAPSPGQVLSNMLDILHHYLPSSGPSVPAPSLSTVSIRQRPVGIGNWRGTERRGPLAEISLKGGRLDIVVRFQLWADTVSSADNIVSILHSDLLTNSGQLRVDGFLRFELTETSPAEFIGGSINAWRKITDYKILYEYHYHDLDGAESIIARIPIHTDPEQRGSPERETTLVTDQLSRWDDLQAPSLDVSATVKAKIHVYGLASLAYHPSSWPGNPVTVARLQRNMSTPPTTYSTLAEFHAALTREVNPDLHAQIVFPSLADFLATFDSAGESFGLGDWDENGTPDTYQPGTLKFDPPLILDGSNDLLRVSYQDTAFDSKAVVYLRASVH</sequence>
<proteinExistence type="predicted"/>
<gene>
    <name evidence="1" type="ORF">MNBD_GAMMA18-2207</name>
</gene>